<dbReference type="OrthoDB" id="10251412at2759"/>
<reference evidence="3 4" key="1">
    <citation type="submission" date="2020-06" db="EMBL/GenBank/DDBJ databases">
        <title>Transcriptomic and genomic resources for Thalictrum thalictroides and T. hernandezii: Facilitating candidate gene discovery in an emerging model plant lineage.</title>
        <authorList>
            <person name="Arias T."/>
            <person name="Riano-Pachon D.M."/>
            <person name="Di Stilio V.S."/>
        </authorList>
    </citation>
    <scope>NUCLEOTIDE SEQUENCE [LARGE SCALE GENOMIC DNA]</scope>
    <source>
        <strain evidence="4">cv. WT478/WT964</strain>
        <tissue evidence="3">Leaves</tissue>
    </source>
</reference>
<feature type="domain" description="AAA+ ATPase At3g28540-like C-terminal" evidence="2">
    <location>
        <begin position="40"/>
        <end position="92"/>
    </location>
</feature>
<evidence type="ECO:0000313" key="4">
    <source>
        <dbReference type="Proteomes" id="UP000554482"/>
    </source>
</evidence>
<comment type="caution">
    <text evidence="3">The sequence shown here is derived from an EMBL/GenBank/DDBJ whole genome shotgun (WGS) entry which is preliminary data.</text>
</comment>
<dbReference type="Gene3D" id="3.40.50.300">
    <property type="entry name" value="P-loop containing nucleotide triphosphate hydrolases"/>
    <property type="match status" value="1"/>
</dbReference>
<dbReference type="InterPro" id="IPR027417">
    <property type="entry name" value="P-loop_NTPase"/>
</dbReference>
<dbReference type="GO" id="GO:0016887">
    <property type="term" value="F:ATP hydrolysis activity"/>
    <property type="evidence" value="ECO:0007669"/>
    <property type="project" value="InterPro"/>
</dbReference>
<feature type="domain" description="ATPase AAA-type core" evidence="1">
    <location>
        <begin position="9"/>
        <end position="38"/>
    </location>
</feature>
<dbReference type="Proteomes" id="UP000554482">
    <property type="component" value="Unassembled WGS sequence"/>
</dbReference>
<name>A0A7J6V974_THATH</name>
<dbReference type="Pfam" id="PF00004">
    <property type="entry name" value="AAA"/>
    <property type="match status" value="1"/>
</dbReference>
<dbReference type="GO" id="GO:0005524">
    <property type="term" value="F:ATP binding"/>
    <property type="evidence" value="ECO:0007669"/>
    <property type="project" value="InterPro"/>
</dbReference>
<protein>
    <submittedName>
        <fullName evidence="3">Aaa-atpase</fullName>
    </submittedName>
</protein>
<dbReference type="EMBL" id="JABWDY010037011">
    <property type="protein sequence ID" value="KAF5180770.1"/>
    <property type="molecule type" value="Genomic_DNA"/>
</dbReference>
<dbReference type="Pfam" id="PF25568">
    <property type="entry name" value="AAA_lid_At3g28540"/>
    <property type="match status" value="1"/>
</dbReference>
<dbReference type="InterPro" id="IPR050747">
    <property type="entry name" value="Mitochondrial_chaperone_BCS1"/>
</dbReference>
<dbReference type="InterPro" id="IPR003959">
    <property type="entry name" value="ATPase_AAA_core"/>
</dbReference>
<dbReference type="Gene3D" id="6.10.280.40">
    <property type="match status" value="1"/>
</dbReference>
<organism evidence="3 4">
    <name type="scientific">Thalictrum thalictroides</name>
    <name type="common">Rue-anemone</name>
    <name type="synonym">Anemone thalictroides</name>
    <dbReference type="NCBI Taxonomy" id="46969"/>
    <lineage>
        <taxon>Eukaryota</taxon>
        <taxon>Viridiplantae</taxon>
        <taxon>Streptophyta</taxon>
        <taxon>Embryophyta</taxon>
        <taxon>Tracheophyta</taxon>
        <taxon>Spermatophyta</taxon>
        <taxon>Magnoliopsida</taxon>
        <taxon>Ranunculales</taxon>
        <taxon>Ranunculaceae</taxon>
        <taxon>Thalictroideae</taxon>
        <taxon>Thalictrum</taxon>
    </lineage>
</organism>
<dbReference type="InterPro" id="IPR058017">
    <property type="entry name" value="At3g28540-like_C"/>
</dbReference>
<proteinExistence type="predicted"/>
<dbReference type="AlphaFoldDB" id="A0A7J6V974"/>
<evidence type="ECO:0000259" key="1">
    <source>
        <dbReference type="Pfam" id="PF00004"/>
    </source>
</evidence>
<dbReference type="PANTHER" id="PTHR23070">
    <property type="entry name" value="BCS1 AAA-TYPE ATPASE"/>
    <property type="match status" value="1"/>
</dbReference>
<evidence type="ECO:0000313" key="3">
    <source>
        <dbReference type="EMBL" id="KAF5180770.1"/>
    </source>
</evidence>
<sequence length="109" mass="12391">MVCSCGEARIVVFTTNHVDKLDPTLIRRGRMDMHIELSYCSYEAFTVLAKNYLDIDSHPLFNEIGELLKTKNITPADVAEVLICNTTESKVSRATGRLEELTAQYFLKY</sequence>
<dbReference type="SUPFAM" id="SSF52540">
    <property type="entry name" value="P-loop containing nucleoside triphosphate hydrolases"/>
    <property type="match status" value="1"/>
</dbReference>
<accession>A0A7J6V974</accession>
<keyword evidence="4" id="KW-1185">Reference proteome</keyword>
<evidence type="ECO:0000259" key="2">
    <source>
        <dbReference type="Pfam" id="PF25568"/>
    </source>
</evidence>
<gene>
    <name evidence="3" type="ORF">FRX31_029645</name>
</gene>